<reference evidence="1 2" key="1">
    <citation type="submission" date="2020-08" db="EMBL/GenBank/DDBJ databases">
        <title>Genome sequence of Sphingomonas sediminicola KACC 15039T.</title>
        <authorList>
            <person name="Hyun D.-W."/>
            <person name="Bae J.-W."/>
        </authorList>
    </citation>
    <scope>NUCLEOTIDE SEQUENCE [LARGE SCALE GENOMIC DNA]</scope>
    <source>
        <strain evidence="1 2">KACC 15039</strain>
    </source>
</reference>
<gene>
    <name evidence="1" type="ORF">H9L14_10040</name>
</gene>
<keyword evidence="2" id="KW-1185">Reference proteome</keyword>
<dbReference type="InterPro" id="IPR035965">
    <property type="entry name" value="PAS-like_dom_sf"/>
</dbReference>
<sequence>MGRTQDRRASKLKRTEPLALHHSWPIFEQARHFDLGCVLSSAVTDIIEPAQVGTLALHHAGLWECDLSNNSLIWSGGVYDIFGLPRNAKISRDEIVALYCEESRAAMERLRAHAIKHRRGFTLDVEINSVTDGRRWMRLVGAPVCEEGRAVRLHGLKRIA</sequence>
<evidence type="ECO:0008006" key="3">
    <source>
        <dbReference type="Google" id="ProtNLM"/>
    </source>
</evidence>
<dbReference type="RefSeq" id="WP_187707989.1">
    <property type="nucleotide sequence ID" value="NZ_CP060782.1"/>
</dbReference>
<dbReference type="EMBL" id="CP060782">
    <property type="protein sequence ID" value="QNP45033.1"/>
    <property type="molecule type" value="Genomic_DNA"/>
</dbReference>
<evidence type="ECO:0000313" key="1">
    <source>
        <dbReference type="EMBL" id="QNP45033.1"/>
    </source>
</evidence>
<accession>A0ABX6TBM8</accession>
<dbReference type="Proteomes" id="UP000516105">
    <property type="component" value="Chromosome"/>
</dbReference>
<name>A0ABX6TBM8_9SPHN</name>
<dbReference type="SUPFAM" id="SSF55785">
    <property type="entry name" value="PYP-like sensor domain (PAS domain)"/>
    <property type="match status" value="1"/>
</dbReference>
<proteinExistence type="predicted"/>
<dbReference type="Gene3D" id="3.30.450.20">
    <property type="entry name" value="PAS domain"/>
    <property type="match status" value="1"/>
</dbReference>
<organism evidence="1 2">
    <name type="scientific">Sphingomonas sediminicola</name>
    <dbReference type="NCBI Taxonomy" id="386874"/>
    <lineage>
        <taxon>Bacteria</taxon>
        <taxon>Pseudomonadati</taxon>
        <taxon>Pseudomonadota</taxon>
        <taxon>Alphaproteobacteria</taxon>
        <taxon>Sphingomonadales</taxon>
        <taxon>Sphingomonadaceae</taxon>
        <taxon>Sphingomonas</taxon>
    </lineage>
</organism>
<protein>
    <recommendedName>
        <fullName evidence="3">PAS domain-containing protein</fullName>
    </recommendedName>
</protein>
<evidence type="ECO:0000313" key="2">
    <source>
        <dbReference type="Proteomes" id="UP000516105"/>
    </source>
</evidence>